<sequence length="792" mass="91848">MNSEANANLIEQLKPMMMEPNFDEIFSKLTAKESNSTRFLLKMEVNRLASPCLRLIDLRDKSDSPCFEVNFGEQRHFLDEAARQDFETALALYRNNYTMGVYEHVINMHQERRRRQRSLPNEVEQVDEQFKVPGVILGNYIRRTEERMNYSIKILVSQPQRRELVGSTLDLSVSGARIKLPAEHNFNLNQPLLVKLSELGDEFYFEDLQQGVEYQVADAQTKGDDCILRLKRISGSQKLAEMLANLIRGFKFRYKVDINDVLVNASGMGFERHYLPHYPHLPLFVERDDEQQYRINTLLLTRDNQRLLHHFVDEQEINQLPAMLTSERLQAAINHPDELAHTLFFSFTYQINNSVFFYSASLAELQQHDLLALFLSYGASKSNWHVYRLYVNPIDHNQSYKASILPGDDLTYSALTEQQLAHYSHIVQLFDCTSASAQQRYQRWQTNDKVNELKRFGQTKLTRTCVHPVSLQFSERRQEPRYAFKTQVTLLQDGKEISGITHDISSRGLQLDLNDLNDFESTKEFTVSFPKLQELSPKTKLQALAYRLVKQRKEGKTLHLCAVIGHDIHTGVDFLNRLIIHNREKLSQLAEHNIEAKELADGLKNQLVRHLNSVPFMVEKTSSSFQIACIGIGMQRDPISDRFACDRERKLLFDLSPLFSGGHLRQEIVAPIRQMTPQQNTKHVELFAVAVNMNQQPQLIRCKYAHEFSSIDEEIAYIKQAQLIGEFVAFKIYRAATGKPDMSYLQRELAYIRIHAAHREKQLEQMLWRIIGIGEITDISAEVPWRYPELHS</sequence>
<feature type="domain" description="PilZ" evidence="1">
    <location>
        <begin position="142"/>
        <end position="230"/>
    </location>
</feature>
<dbReference type="Proteomes" id="UP001201549">
    <property type="component" value="Unassembled WGS sequence"/>
</dbReference>
<evidence type="ECO:0000259" key="1">
    <source>
        <dbReference type="Pfam" id="PF07238"/>
    </source>
</evidence>
<dbReference type="Gene3D" id="2.40.10.220">
    <property type="entry name" value="predicted glycosyltransferase like domains"/>
    <property type="match status" value="2"/>
</dbReference>
<dbReference type="EMBL" id="JAKOGG010000004">
    <property type="protein sequence ID" value="MCS4556282.1"/>
    <property type="molecule type" value="Genomic_DNA"/>
</dbReference>
<protein>
    <submittedName>
        <fullName evidence="2">PilZ domain-containing protein</fullName>
    </submittedName>
</protein>
<name>A0ABT2FIX9_9GAMM</name>
<gene>
    <name evidence="2" type="ORF">L9G74_07530</name>
</gene>
<proteinExistence type="predicted"/>
<reference evidence="2 3" key="1">
    <citation type="submission" date="2022-02" db="EMBL/GenBank/DDBJ databases">
        <authorList>
            <person name="Zhuang L."/>
        </authorList>
    </citation>
    <scope>NUCLEOTIDE SEQUENCE [LARGE SCALE GENOMIC DNA]</scope>
    <source>
        <strain evidence="2 3">C32</strain>
    </source>
</reference>
<keyword evidence="3" id="KW-1185">Reference proteome</keyword>
<reference evidence="3" key="2">
    <citation type="submission" date="2023-07" db="EMBL/GenBank/DDBJ databases">
        <title>Shewanella mangrovi sp. nov., an acetaldehyde- degrading bacterium isolated from mangrove sediment.</title>
        <authorList>
            <person name="Liu Y."/>
        </authorList>
    </citation>
    <scope>NUCLEOTIDE SEQUENCE [LARGE SCALE GENOMIC DNA]</scope>
    <source>
        <strain evidence="3">C32</strain>
    </source>
</reference>
<evidence type="ECO:0000313" key="2">
    <source>
        <dbReference type="EMBL" id="MCS4556282.1"/>
    </source>
</evidence>
<dbReference type="InterPro" id="IPR009875">
    <property type="entry name" value="PilZ_domain"/>
</dbReference>
<dbReference type="SUPFAM" id="SSF141371">
    <property type="entry name" value="PilZ domain-like"/>
    <property type="match status" value="2"/>
</dbReference>
<organism evidence="2 3">
    <name type="scientific">Shewanella electrica</name>
    <dbReference type="NCBI Taxonomy" id="515560"/>
    <lineage>
        <taxon>Bacteria</taxon>
        <taxon>Pseudomonadati</taxon>
        <taxon>Pseudomonadota</taxon>
        <taxon>Gammaproteobacteria</taxon>
        <taxon>Alteromonadales</taxon>
        <taxon>Shewanellaceae</taxon>
        <taxon>Shewanella</taxon>
    </lineage>
</organism>
<dbReference type="Pfam" id="PF07238">
    <property type="entry name" value="PilZ"/>
    <property type="match status" value="2"/>
</dbReference>
<accession>A0ABT2FIX9</accession>
<comment type="caution">
    <text evidence="2">The sequence shown here is derived from an EMBL/GenBank/DDBJ whole genome shotgun (WGS) entry which is preliminary data.</text>
</comment>
<dbReference type="RefSeq" id="WP_238895685.1">
    <property type="nucleotide sequence ID" value="NZ_JAKOGG010000004.1"/>
</dbReference>
<feature type="domain" description="PilZ" evidence="1">
    <location>
        <begin position="475"/>
        <end position="589"/>
    </location>
</feature>
<evidence type="ECO:0000313" key="3">
    <source>
        <dbReference type="Proteomes" id="UP001201549"/>
    </source>
</evidence>